<dbReference type="AlphaFoldDB" id="A0A933IBJ7"/>
<accession>A0A933IBJ7</accession>
<proteinExistence type="predicted"/>
<evidence type="ECO:0000313" key="1">
    <source>
        <dbReference type="EMBL" id="MBI4727771.1"/>
    </source>
</evidence>
<gene>
    <name evidence="1" type="ORF">HY768_11230</name>
</gene>
<dbReference type="Proteomes" id="UP000736328">
    <property type="component" value="Unassembled WGS sequence"/>
</dbReference>
<dbReference type="EMBL" id="JACQXR010000156">
    <property type="protein sequence ID" value="MBI4727771.1"/>
    <property type="molecule type" value="Genomic_DNA"/>
</dbReference>
<organism evidence="1 2">
    <name type="scientific">candidate division TA06 bacterium</name>
    <dbReference type="NCBI Taxonomy" id="2250710"/>
    <lineage>
        <taxon>Bacteria</taxon>
        <taxon>Bacteria division TA06</taxon>
    </lineage>
</organism>
<reference evidence="1" key="1">
    <citation type="submission" date="2020-07" db="EMBL/GenBank/DDBJ databases">
        <title>Huge and variable diversity of episymbiotic CPR bacteria and DPANN archaea in groundwater ecosystems.</title>
        <authorList>
            <person name="He C.Y."/>
            <person name="Keren R."/>
            <person name="Whittaker M."/>
            <person name="Farag I.F."/>
            <person name="Doudna J."/>
            <person name="Cate J.H.D."/>
            <person name="Banfield J.F."/>
        </authorList>
    </citation>
    <scope>NUCLEOTIDE SEQUENCE</scope>
    <source>
        <strain evidence="1">NC_groundwater_1520_Pr4_B-0.1um_53_5</strain>
    </source>
</reference>
<sequence>MADIPIVMAAIDPCLSCTDRMAIVTGVKRGLRAGDGLGDIKAAWN</sequence>
<evidence type="ECO:0000313" key="2">
    <source>
        <dbReference type="Proteomes" id="UP000736328"/>
    </source>
</evidence>
<protein>
    <submittedName>
        <fullName evidence="1">Uncharacterized protein</fullName>
    </submittedName>
</protein>
<comment type="caution">
    <text evidence="1">The sequence shown here is derived from an EMBL/GenBank/DDBJ whole genome shotgun (WGS) entry which is preliminary data.</text>
</comment>
<name>A0A933IBJ7_UNCT6</name>